<dbReference type="EMBL" id="JAKOGI010001113">
    <property type="protein sequence ID" value="KAJ8427674.1"/>
    <property type="molecule type" value="Genomic_DNA"/>
</dbReference>
<accession>A0A9Q1GYX4</accession>
<dbReference type="AlphaFoldDB" id="A0A9Q1GYX4"/>
<name>A0A9Q1GYX4_9CARY</name>
<proteinExistence type="predicted"/>
<sequence>MKLHGHDHMGLLKETDTSRKGYRPTGPSHPRLWEVNPIGMIRLPLCFGDKGKKKNEEVDFLVVDVPIAYNIILIRPTLHKLQFEADDESVSMIQGDRRMAQECYLVTIWPLVERMNEKELGGLQVTGKKPRTGPPPIPPPATEALTETDKLEREEKEYISHTSAMTTRSSVTLGGSEVLEAAKSYNLARSRTNSSLAAKSVAMKPIDRAWWVVLCSSSNGSPKGIPDGFIFILTRKVSPMRVSADKEEVIFPMFHFGLLLNGHHIT</sequence>
<comment type="caution">
    <text evidence="2">The sequence shown here is derived from an EMBL/GenBank/DDBJ whole genome shotgun (WGS) entry which is preliminary data.</text>
</comment>
<keyword evidence="3" id="KW-1185">Reference proteome</keyword>
<protein>
    <submittedName>
        <fullName evidence="2">Uncharacterized protein</fullName>
    </submittedName>
</protein>
<feature type="region of interest" description="Disordered" evidence="1">
    <location>
        <begin position="1"/>
        <end position="28"/>
    </location>
</feature>
<dbReference type="OrthoDB" id="2919534at2759"/>
<organism evidence="2 3">
    <name type="scientific">Carnegiea gigantea</name>
    <dbReference type="NCBI Taxonomy" id="171969"/>
    <lineage>
        <taxon>Eukaryota</taxon>
        <taxon>Viridiplantae</taxon>
        <taxon>Streptophyta</taxon>
        <taxon>Embryophyta</taxon>
        <taxon>Tracheophyta</taxon>
        <taxon>Spermatophyta</taxon>
        <taxon>Magnoliopsida</taxon>
        <taxon>eudicotyledons</taxon>
        <taxon>Gunneridae</taxon>
        <taxon>Pentapetalae</taxon>
        <taxon>Caryophyllales</taxon>
        <taxon>Cactineae</taxon>
        <taxon>Cactaceae</taxon>
        <taxon>Cactoideae</taxon>
        <taxon>Echinocereeae</taxon>
        <taxon>Carnegiea</taxon>
    </lineage>
</organism>
<evidence type="ECO:0000313" key="3">
    <source>
        <dbReference type="Proteomes" id="UP001153076"/>
    </source>
</evidence>
<dbReference type="Proteomes" id="UP001153076">
    <property type="component" value="Unassembled WGS sequence"/>
</dbReference>
<gene>
    <name evidence="2" type="ORF">Cgig2_016767</name>
</gene>
<evidence type="ECO:0000313" key="2">
    <source>
        <dbReference type="EMBL" id="KAJ8427674.1"/>
    </source>
</evidence>
<reference evidence="2" key="1">
    <citation type="submission" date="2022-04" db="EMBL/GenBank/DDBJ databases">
        <title>Carnegiea gigantea Genome sequencing and assembly v2.</title>
        <authorList>
            <person name="Copetti D."/>
            <person name="Sanderson M.J."/>
            <person name="Burquez A."/>
            <person name="Wojciechowski M.F."/>
        </authorList>
    </citation>
    <scope>NUCLEOTIDE SEQUENCE</scope>
    <source>
        <strain evidence="2">SGP5-SGP5p</strain>
        <tissue evidence="2">Aerial part</tissue>
    </source>
</reference>
<evidence type="ECO:0000256" key="1">
    <source>
        <dbReference type="SAM" id="MobiDB-lite"/>
    </source>
</evidence>
<feature type="compositionally biased region" description="Basic and acidic residues" evidence="1">
    <location>
        <begin position="1"/>
        <end position="19"/>
    </location>
</feature>